<evidence type="ECO:0000259" key="1">
    <source>
        <dbReference type="Pfam" id="PF01978"/>
    </source>
</evidence>
<dbReference type="AlphaFoldDB" id="A0A075R2V0"/>
<dbReference type="Proteomes" id="UP000005850">
    <property type="component" value="Chromosome"/>
</dbReference>
<dbReference type="STRING" id="1042163.BRLA_c013820"/>
<dbReference type="EMBL" id="CP007806">
    <property type="protein sequence ID" value="AIG25721.1"/>
    <property type="molecule type" value="Genomic_DNA"/>
</dbReference>
<name>A0A075R2V0_BRELA</name>
<feature type="domain" description="Transcription regulator TrmB N-terminal" evidence="1">
    <location>
        <begin position="18"/>
        <end position="87"/>
    </location>
</feature>
<dbReference type="Pfam" id="PF01978">
    <property type="entry name" value="TrmB"/>
    <property type="match status" value="1"/>
</dbReference>
<sequence length="268" mass="30685">MMVLLPTKWLSKGSKTMLQQFGFTQYESQVYQALITVDQPLDATGIVKGSGVPRSKVYEVLHRLSEKGMILETTVEKKRLYTALPIESIIEKLKADFETNVQKLRSTQKKEAPKDDRVWTLRDNHSIQALLKDLLLQSSQSIFISGWADDLAAFLPILEQKYAEGITVNIHVIGEFPTAIPTVSTLIPDVQHASLERSRILIVDEQELLFAGIEESKWQAIRTGSRPLLKFFTEFFYHDVALTEITQRYRDTVMKDQAIRDVLLNLRY</sequence>
<dbReference type="PANTHER" id="PTHR34293">
    <property type="entry name" value="HTH-TYPE TRANSCRIPTIONAL REGULATOR TRMBL2"/>
    <property type="match status" value="1"/>
</dbReference>
<protein>
    <submittedName>
        <fullName evidence="3">Putative transcriptional regulator</fullName>
    </submittedName>
</protein>
<dbReference type="KEGG" id="blr:BRLA_c013820"/>
<dbReference type="PANTHER" id="PTHR34293:SF1">
    <property type="entry name" value="HTH-TYPE TRANSCRIPTIONAL REGULATOR TRMBL2"/>
    <property type="match status" value="1"/>
</dbReference>
<dbReference type="CDD" id="cd09124">
    <property type="entry name" value="PLDc_like_TrmB_middle"/>
    <property type="match status" value="1"/>
</dbReference>
<gene>
    <name evidence="3" type="ORF">BRLA_c013820</name>
</gene>
<evidence type="ECO:0000313" key="3">
    <source>
        <dbReference type="EMBL" id="AIG25721.1"/>
    </source>
</evidence>
<reference evidence="3 4" key="1">
    <citation type="journal article" date="2011" name="J. Bacteriol.">
        <title>Genome sequence of Brevibacillus laterosporus LMG 15441, a pathogen of invertebrates.</title>
        <authorList>
            <person name="Djukic M."/>
            <person name="Poehlein A."/>
            <person name="Thurmer A."/>
            <person name="Daniel R."/>
        </authorList>
    </citation>
    <scope>NUCLEOTIDE SEQUENCE [LARGE SCALE GENOMIC DNA]</scope>
    <source>
        <strain evidence="3 4">LMG 15441</strain>
    </source>
</reference>
<organism evidence="3 4">
    <name type="scientific">Brevibacillus laterosporus LMG 15441</name>
    <dbReference type="NCBI Taxonomy" id="1042163"/>
    <lineage>
        <taxon>Bacteria</taxon>
        <taxon>Bacillati</taxon>
        <taxon>Bacillota</taxon>
        <taxon>Bacilli</taxon>
        <taxon>Bacillales</taxon>
        <taxon>Paenibacillaceae</taxon>
        <taxon>Brevibacillus</taxon>
    </lineage>
</organism>
<dbReference type="eggNOG" id="COG1378">
    <property type="taxonomic scope" value="Bacteria"/>
</dbReference>
<dbReference type="InterPro" id="IPR021586">
    <property type="entry name" value="Tscrpt_reg_TrmB_C"/>
</dbReference>
<evidence type="ECO:0000313" key="4">
    <source>
        <dbReference type="Proteomes" id="UP000005850"/>
    </source>
</evidence>
<accession>A0A075R2V0</accession>
<dbReference type="Gene3D" id="1.10.10.10">
    <property type="entry name" value="Winged helix-like DNA-binding domain superfamily/Winged helix DNA-binding domain"/>
    <property type="match status" value="1"/>
</dbReference>
<dbReference type="InterPro" id="IPR036390">
    <property type="entry name" value="WH_DNA-bd_sf"/>
</dbReference>
<dbReference type="InterPro" id="IPR036388">
    <property type="entry name" value="WH-like_DNA-bd_sf"/>
</dbReference>
<dbReference type="HOGENOM" id="CLU_072493_1_2_9"/>
<dbReference type="Pfam" id="PF11495">
    <property type="entry name" value="Regulator_TrmB"/>
    <property type="match status" value="1"/>
</dbReference>
<dbReference type="SUPFAM" id="SSF46785">
    <property type="entry name" value="Winged helix' DNA-binding domain"/>
    <property type="match status" value="1"/>
</dbReference>
<keyword evidence="4" id="KW-1185">Reference proteome</keyword>
<proteinExistence type="predicted"/>
<evidence type="ECO:0000259" key="2">
    <source>
        <dbReference type="Pfam" id="PF11495"/>
    </source>
</evidence>
<feature type="domain" description="Transcription regulator TrmB C-terminal" evidence="2">
    <location>
        <begin position="117"/>
        <end position="239"/>
    </location>
</feature>
<dbReference type="InterPro" id="IPR002831">
    <property type="entry name" value="Tscrpt_reg_TrmB_N"/>
</dbReference>
<dbReference type="InterPro" id="IPR051797">
    <property type="entry name" value="TrmB-like"/>
</dbReference>